<sequence length="178" mass="19895">MKKTLLTAAMLLAVSLNALAQADDIAVYNRGVEAFRAKDYAAARQHWGKLVAQPYAEAYNNLGFLLYYGMGGEADPVRAVALWRAAAEMKHRESQWHLAVAYDEGKGATANEVEAYAWYRCVDASYRRTPAVDGDDAAIRRQTSEGLARVFGRIPEKQREAAERLARVYTDLYLSDEK</sequence>
<dbReference type="InterPro" id="IPR052945">
    <property type="entry name" value="Mitotic_Regulator"/>
</dbReference>
<dbReference type="Gene3D" id="1.25.40.10">
    <property type="entry name" value="Tetratricopeptide repeat domain"/>
    <property type="match status" value="1"/>
</dbReference>
<reference evidence="2 3" key="1">
    <citation type="submission" date="2022-08" db="EMBL/GenBank/DDBJ databases">
        <title>Reclassification of Massilia species as members of the genera Telluria, Duganella, Pseudoduganella, Mokoshia gen. nov. and Zemynaea gen. nov. using orthogonal and non-orthogonal genome-based approaches.</title>
        <authorList>
            <person name="Bowman J.P."/>
        </authorList>
    </citation>
    <scope>NUCLEOTIDE SEQUENCE [LARGE SCALE GENOMIC DNA]</scope>
    <source>
        <strain evidence="2 3">LMG 28164</strain>
    </source>
</reference>
<dbReference type="Proteomes" id="UP001205560">
    <property type="component" value="Unassembled WGS sequence"/>
</dbReference>
<dbReference type="SMART" id="SM00671">
    <property type="entry name" value="SEL1"/>
    <property type="match status" value="2"/>
</dbReference>
<feature type="chain" id="PRO_5045995930" description="Sel1 repeat family protein" evidence="1">
    <location>
        <begin position="21"/>
        <end position="178"/>
    </location>
</feature>
<protein>
    <recommendedName>
        <fullName evidence="4">Sel1 repeat family protein</fullName>
    </recommendedName>
</protein>
<feature type="signal peptide" evidence="1">
    <location>
        <begin position="1"/>
        <end position="20"/>
    </location>
</feature>
<dbReference type="InterPro" id="IPR006597">
    <property type="entry name" value="Sel1-like"/>
</dbReference>
<dbReference type="EMBL" id="JANUGX010000009">
    <property type="protein sequence ID" value="MCS0589515.1"/>
    <property type="molecule type" value="Genomic_DNA"/>
</dbReference>
<evidence type="ECO:0000313" key="3">
    <source>
        <dbReference type="Proteomes" id="UP001205560"/>
    </source>
</evidence>
<proteinExistence type="predicted"/>
<keyword evidence="3" id="KW-1185">Reference proteome</keyword>
<dbReference type="PANTHER" id="PTHR43628">
    <property type="entry name" value="ACTIVATOR OF C KINASE PROTEIN 1-RELATED"/>
    <property type="match status" value="1"/>
</dbReference>
<comment type="caution">
    <text evidence="2">The sequence shown here is derived from an EMBL/GenBank/DDBJ whole genome shotgun (WGS) entry which is preliminary data.</text>
</comment>
<dbReference type="Pfam" id="PF08238">
    <property type="entry name" value="Sel1"/>
    <property type="match status" value="2"/>
</dbReference>
<accession>A0ABT2A6R4</accession>
<dbReference type="PANTHER" id="PTHR43628:SF1">
    <property type="entry name" value="CHITIN SYNTHASE REGULATORY FACTOR 2-RELATED"/>
    <property type="match status" value="1"/>
</dbReference>
<evidence type="ECO:0000256" key="1">
    <source>
        <dbReference type="SAM" id="SignalP"/>
    </source>
</evidence>
<evidence type="ECO:0000313" key="2">
    <source>
        <dbReference type="EMBL" id="MCS0589515.1"/>
    </source>
</evidence>
<evidence type="ECO:0008006" key="4">
    <source>
        <dbReference type="Google" id="ProtNLM"/>
    </source>
</evidence>
<name>A0ABT2A6R4_9BURK</name>
<dbReference type="RefSeq" id="WP_258845277.1">
    <property type="nucleotide sequence ID" value="NZ_JANUGX010000009.1"/>
</dbReference>
<dbReference type="InterPro" id="IPR011990">
    <property type="entry name" value="TPR-like_helical_dom_sf"/>
</dbReference>
<gene>
    <name evidence="2" type="ORF">NX782_09870</name>
</gene>
<dbReference type="SUPFAM" id="SSF81901">
    <property type="entry name" value="HCP-like"/>
    <property type="match status" value="1"/>
</dbReference>
<organism evidence="2 3">
    <name type="scientific">Massilia norwichensis</name>
    <dbReference type="NCBI Taxonomy" id="1442366"/>
    <lineage>
        <taxon>Bacteria</taxon>
        <taxon>Pseudomonadati</taxon>
        <taxon>Pseudomonadota</taxon>
        <taxon>Betaproteobacteria</taxon>
        <taxon>Burkholderiales</taxon>
        <taxon>Oxalobacteraceae</taxon>
        <taxon>Telluria group</taxon>
        <taxon>Massilia</taxon>
    </lineage>
</organism>
<keyword evidence="1" id="KW-0732">Signal</keyword>